<dbReference type="FunFam" id="3.40.50.720:FF:000031">
    <property type="entry name" value="Glutamyl-tRNA reductase"/>
    <property type="match status" value="1"/>
</dbReference>
<proteinExistence type="inferred from homology"/>
<dbReference type="GO" id="GO:0008883">
    <property type="term" value="F:glutamyl-tRNA reductase activity"/>
    <property type="evidence" value="ECO:0007669"/>
    <property type="project" value="UniProtKB-UniRule"/>
</dbReference>
<dbReference type="Pfam" id="PF05201">
    <property type="entry name" value="GlutR_N"/>
    <property type="match status" value="1"/>
</dbReference>
<name>A0A932M0A3_UNCTE</name>
<comment type="pathway">
    <text evidence="1 9 14">Porphyrin-containing compound metabolism; protoporphyrin-IX biosynthesis; 5-aminolevulinate from L-glutamyl-tRNA(Glu): step 1/2.</text>
</comment>
<comment type="function">
    <text evidence="9">Catalyzes the NADPH-dependent reduction of glutamyl-tRNA(Glu) to glutamate 1-semialdehyde (GSA).</text>
</comment>
<comment type="miscellaneous">
    <text evidence="9">During catalysis, the active site Cys acts as a nucleophile attacking the alpha-carbonyl group of tRNA-bound glutamate with the formation of a thioester intermediate between enzyme and glutamate, and the concomitant release of tRNA(Glu). The thioester intermediate is finally reduced by direct hydride transfer from NADPH, to form the product GSA.</text>
</comment>
<dbReference type="InterPro" id="IPR036343">
    <property type="entry name" value="GluRdtase_N_sf"/>
</dbReference>
<feature type="domain" description="Glutamyl-tRNA reductase N-terminal" evidence="17">
    <location>
        <begin position="2"/>
        <end position="136"/>
    </location>
</feature>
<keyword evidence="4 9" id="KW-0521">NADP</keyword>
<dbReference type="SUPFAM" id="SSF69075">
    <property type="entry name" value="Glutamyl tRNA-reductase dimerization domain"/>
    <property type="match status" value="1"/>
</dbReference>
<dbReference type="InterPro" id="IPR000343">
    <property type="entry name" value="4pyrrol_synth_GluRdtase"/>
</dbReference>
<dbReference type="Gene3D" id="3.30.460.30">
    <property type="entry name" value="Glutamyl-tRNA reductase, N-terminal domain"/>
    <property type="match status" value="1"/>
</dbReference>
<dbReference type="Pfam" id="PF00745">
    <property type="entry name" value="GlutR_dimer"/>
    <property type="match status" value="1"/>
</dbReference>
<comment type="caution">
    <text evidence="18">The sequence shown here is derived from an EMBL/GenBank/DDBJ whole genome shotgun (WGS) entry which is preliminary data.</text>
</comment>
<dbReference type="InterPro" id="IPR036453">
    <property type="entry name" value="GluRdtase_dimer_dom_sf"/>
</dbReference>
<dbReference type="PIRSF" id="PIRSF000445">
    <property type="entry name" value="4pyrrol_synth_GluRdtase"/>
    <property type="match status" value="1"/>
</dbReference>
<dbReference type="EMBL" id="JACPSX010000027">
    <property type="protein sequence ID" value="MBI3013766.1"/>
    <property type="molecule type" value="Genomic_DNA"/>
</dbReference>
<feature type="binding site" evidence="9 11">
    <location>
        <begin position="29"/>
        <end position="32"/>
    </location>
    <ligand>
        <name>substrate</name>
    </ligand>
</feature>
<dbReference type="NCBIfam" id="TIGR01035">
    <property type="entry name" value="hemA"/>
    <property type="match status" value="1"/>
</dbReference>
<accession>A0A932M0A3</accession>
<dbReference type="GO" id="GO:0019353">
    <property type="term" value="P:protoporphyrinogen IX biosynthetic process from glutamate"/>
    <property type="evidence" value="ECO:0007669"/>
    <property type="project" value="TreeGrafter"/>
</dbReference>
<dbReference type="SUPFAM" id="SSF69742">
    <property type="entry name" value="Glutamyl tRNA-reductase catalytic, N-terminal domain"/>
    <property type="match status" value="1"/>
</dbReference>
<dbReference type="InterPro" id="IPR018214">
    <property type="entry name" value="GluRdtase_CS"/>
</dbReference>
<evidence type="ECO:0000259" key="17">
    <source>
        <dbReference type="Pfam" id="PF05201"/>
    </source>
</evidence>
<dbReference type="FunFam" id="3.30.460.30:FF:000001">
    <property type="entry name" value="Glutamyl-tRNA reductase"/>
    <property type="match status" value="1"/>
</dbReference>
<organism evidence="18 19">
    <name type="scientific">Tectimicrobiota bacterium</name>
    <dbReference type="NCBI Taxonomy" id="2528274"/>
    <lineage>
        <taxon>Bacteria</taxon>
        <taxon>Pseudomonadati</taxon>
        <taxon>Nitrospinota/Tectimicrobiota group</taxon>
        <taxon>Candidatus Tectimicrobiota</taxon>
    </lineage>
</organism>
<dbReference type="PANTHER" id="PTHR43013">
    <property type="entry name" value="GLUTAMYL-TRNA REDUCTASE"/>
    <property type="match status" value="1"/>
</dbReference>
<feature type="domain" description="Tetrapyrrole biosynthesis glutamyl-tRNA reductase dimerisation" evidence="15">
    <location>
        <begin position="301"/>
        <end position="400"/>
    </location>
</feature>
<comment type="similarity">
    <text evidence="2 9 14">Belongs to the glutamyl-tRNA reductase family.</text>
</comment>
<dbReference type="HAMAP" id="MF_00087">
    <property type="entry name" value="Glu_tRNA_reductase"/>
    <property type="match status" value="1"/>
</dbReference>
<evidence type="ECO:0000256" key="6">
    <source>
        <dbReference type="ARBA" id="ARBA00023244"/>
    </source>
</evidence>
<evidence type="ECO:0000256" key="9">
    <source>
        <dbReference type="HAMAP-Rule" id="MF_00087"/>
    </source>
</evidence>
<dbReference type="InterPro" id="IPR006151">
    <property type="entry name" value="Shikm_DH/Glu-tRNA_Rdtase"/>
</dbReference>
<comment type="domain">
    <text evidence="9">Possesses an unusual extended V-shaped dimeric structure with each monomer consisting of three distinct domains arranged along a curved 'spinal' alpha-helix. The N-terminal catalytic domain specifically recognizes the glutamate moiety of the substrate. The second domain is the NADPH-binding domain, and the third C-terminal domain is responsible for dimerization.</text>
</comment>
<comment type="subunit">
    <text evidence="9">Homodimer.</text>
</comment>
<dbReference type="PROSITE" id="PS00747">
    <property type="entry name" value="GLUTR"/>
    <property type="match status" value="1"/>
</dbReference>
<evidence type="ECO:0000256" key="10">
    <source>
        <dbReference type="PIRSR" id="PIRSR000445-1"/>
    </source>
</evidence>
<dbReference type="AlphaFoldDB" id="A0A932M0A3"/>
<keyword evidence="6 9" id="KW-0627">Porphyrin biosynthesis</keyword>
<feature type="binding site" evidence="9 11">
    <location>
        <position position="100"/>
    </location>
    <ligand>
        <name>substrate</name>
    </ligand>
</feature>
<dbReference type="EC" id="1.2.1.70" evidence="3 9"/>
<sequence>MAFSEAMLEESLESLRRIPDLEEGVILSTCNRVEICAHVLNGNLGLPQIQEYLCKVHGIDPADVGRFLYAYQDAQAVAHVFRVAASLDSMVVGEPQITGQVKDAYARARKCGAIGPVLSQLFDRALAAAKRVRTETAVGESAVSVSFAAVELARKIFGSLEDKVVMLVGAGETAELAARHLVSNGVKTVFVANRTYERAVRLAQEFGGSAVHFDRLAQELRRVDIVITSTGAPHYLIDPITVQECIRVRRHRPLFFIDIAVPRDVDPAVHQIGDVYLYDIDDLQSVVEANLKEREKEAEVAEKIISEEVFKFWGWLEARDAVPVIVSLRQWAEEIRSRELEKALQQLGPLSERDRRTVEILTTSIVNKLLHTPIVNLKDSGEKVGERGHYLKVVRHLFGLGRKEESS</sequence>
<evidence type="ECO:0000259" key="16">
    <source>
        <dbReference type="Pfam" id="PF01488"/>
    </source>
</evidence>
<gene>
    <name evidence="9" type="primary">hemA</name>
    <name evidence="18" type="ORF">HYY65_01575</name>
</gene>
<evidence type="ECO:0000256" key="1">
    <source>
        <dbReference type="ARBA" id="ARBA00005059"/>
    </source>
</evidence>
<evidence type="ECO:0000313" key="18">
    <source>
        <dbReference type="EMBL" id="MBI3013766.1"/>
    </source>
</evidence>
<evidence type="ECO:0000256" key="8">
    <source>
        <dbReference type="ARBA" id="ARBA00068659"/>
    </source>
</evidence>
<evidence type="ECO:0000256" key="11">
    <source>
        <dbReference type="PIRSR" id="PIRSR000445-2"/>
    </source>
</evidence>
<evidence type="ECO:0000256" key="13">
    <source>
        <dbReference type="PIRSR" id="PIRSR000445-4"/>
    </source>
</evidence>
<keyword evidence="5 9" id="KW-0560">Oxidoreductase</keyword>
<evidence type="ECO:0000256" key="5">
    <source>
        <dbReference type="ARBA" id="ARBA00023002"/>
    </source>
</evidence>
<feature type="active site" description="Nucleophile" evidence="9 10">
    <location>
        <position position="30"/>
    </location>
</feature>
<evidence type="ECO:0000256" key="12">
    <source>
        <dbReference type="PIRSR" id="PIRSR000445-3"/>
    </source>
</evidence>
<feature type="domain" description="Quinate/shikimate 5-dehydrogenase/glutamyl-tRNA reductase" evidence="16">
    <location>
        <begin position="151"/>
        <end position="286"/>
    </location>
</feature>
<comment type="catalytic activity">
    <reaction evidence="7 9 14">
        <text>(S)-4-amino-5-oxopentanoate + tRNA(Glu) + NADP(+) = L-glutamyl-tRNA(Glu) + NADPH + H(+)</text>
        <dbReference type="Rhea" id="RHEA:12344"/>
        <dbReference type="Rhea" id="RHEA-COMP:9663"/>
        <dbReference type="Rhea" id="RHEA-COMP:9680"/>
        <dbReference type="ChEBI" id="CHEBI:15378"/>
        <dbReference type="ChEBI" id="CHEBI:57501"/>
        <dbReference type="ChEBI" id="CHEBI:57783"/>
        <dbReference type="ChEBI" id="CHEBI:58349"/>
        <dbReference type="ChEBI" id="CHEBI:78442"/>
        <dbReference type="ChEBI" id="CHEBI:78520"/>
        <dbReference type="EC" id="1.2.1.70"/>
    </reaction>
</comment>
<evidence type="ECO:0000256" key="3">
    <source>
        <dbReference type="ARBA" id="ARBA00012970"/>
    </source>
</evidence>
<evidence type="ECO:0000313" key="19">
    <source>
        <dbReference type="Proteomes" id="UP000741360"/>
    </source>
</evidence>
<dbReference type="Pfam" id="PF01488">
    <property type="entry name" value="Shikimate_DH"/>
    <property type="match status" value="1"/>
</dbReference>
<evidence type="ECO:0000256" key="4">
    <source>
        <dbReference type="ARBA" id="ARBA00022857"/>
    </source>
</evidence>
<dbReference type="CDD" id="cd05213">
    <property type="entry name" value="NAD_bind_Glutamyl_tRNA_reduct"/>
    <property type="match status" value="1"/>
</dbReference>
<dbReference type="InterPro" id="IPR015895">
    <property type="entry name" value="4pyrrol_synth_GluRdtase_N"/>
</dbReference>
<feature type="binding site" evidence="9 12">
    <location>
        <begin position="169"/>
        <end position="174"/>
    </location>
    <ligand>
        <name>NADP(+)</name>
        <dbReference type="ChEBI" id="CHEBI:58349"/>
    </ligand>
</feature>
<feature type="binding site" evidence="9 11">
    <location>
        <begin position="94"/>
        <end position="96"/>
    </location>
    <ligand>
        <name>substrate</name>
    </ligand>
</feature>
<dbReference type="Gene3D" id="3.40.50.720">
    <property type="entry name" value="NAD(P)-binding Rossmann-like Domain"/>
    <property type="match status" value="1"/>
</dbReference>
<dbReference type="Proteomes" id="UP000741360">
    <property type="component" value="Unassembled WGS sequence"/>
</dbReference>
<reference evidence="18" key="1">
    <citation type="submission" date="2020-07" db="EMBL/GenBank/DDBJ databases">
        <title>Huge and variable diversity of episymbiotic CPR bacteria and DPANN archaea in groundwater ecosystems.</title>
        <authorList>
            <person name="He C.Y."/>
            <person name="Keren R."/>
            <person name="Whittaker M."/>
            <person name="Farag I.F."/>
            <person name="Doudna J."/>
            <person name="Cate J.H.D."/>
            <person name="Banfield J.F."/>
        </authorList>
    </citation>
    <scope>NUCLEOTIDE SEQUENCE</scope>
    <source>
        <strain evidence="18">NC_groundwater_717_Ag_S-0.2um_59_8</strain>
    </source>
</reference>
<protein>
    <recommendedName>
        <fullName evidence="8 9">Glutamyl-tRNA reductase</fullName>
        <shortName evidence="9">GluTR</shortName>
        <ecNumber evidence="3 9">1.2.1.70</ecNumber>
    </recommendedName>
</protein>
<feature type="site" description="Important for activity" evidence="9 13">
    <location>
        <position position="79"/>
    </location>
</feature>
<evidence type="ECO:0000259" key="15">
    <source>
        <dbReference type="Pfam" id="PF00745"/>
    </source>
</evidence>
<evidence type="ECO:0000256" key="7">
    <source>
        <dbReference type="ARBA" id="ARBA00047464"/>
    </source>
</evidence>
<dbReference type="InterPro" id="IPR015896">
    <property type="entry name" value="4pyrrol_synth_GluRdtase_dimer"/>
</dbReference>
<evidence type="ECO:0000256" key="2">
    <source>
        <dbReference type="ARBA" id="ARBA00005916"/>
    </source>
</evidence>
<dbReference type="SUPFAM" id="SSF51735">
    <property type="entry name" value="NAD(P)-binding Rossmann-fold domains"/>
    <property type="match status" value="1"/>
</dbReference>
<dbReference type="PANTHER" id="PTHR43013:SF1">
    <property type="entry name" value="GLUTAMYL-TRNA REDUCTASE"/>
    <property type="match status" value="1"/>
</dbReference>
<dbReference type="InterPro" id="IPR036291">
    <property type="entry name" value="NAD(P)-bd_dom_sf"/>
</dbReference>
<dbReference type="GO" id="GO:0050661">
    <property type="term" value="F:NADP binding"/>
    <property type="evidence" value="ECO:0007669"/>
    <property type="project" value="InterPro"/>
</dbReference>
<evidence type="ECO:0000256" key="14">
    <source>
        <dbReference type="RuleBase" id="RU000584"/>
    </source>
</evidence>
<feature type="binding site" evidence="9 11">
    <location>
        <position position="89"/>
    </location>
    <ligand>
        <name>substrate</name>
    </ligand>
</feature>